<name>A0A2A3YI21_9MICO</name>
<evidence type="ECO:0000259" key="1">
    <source>
        <dbReference type="Pfam" id="PF12688"/>
    </source>
</evidence>
<dbReference type="Gene3D" id="1.25.40.10">
    <property type="entry name" value="Tetratricopeptide repeat domain"/>
    <property type="match status" value="1"/>
</dbReference>
<dbReference type="SUPFAM" id="SSF48452">
    <property type="entry name" value="TPR-like"/>
    <property type="match status" value="1"/>
</dbReference>
<protein>
    <recommendedName>
        <fullName evidence="1">Tetratrico peptide repeat group 5 domain-containing protein</fullName>
    </recommendedName>
</protein>
<organism evidence="2 3">
    <name type="scientific">Brachybacterium alimentarium</name>
    <dbReference type="NCBI Taxonomy" id="47845"/>
    <lineage>
        <taxon>Bacteria</taxon>
        <taxon>Bacillati</taxon>
        <taxon>Actinomycetota</taxon>
        <taxon>Actinomycetes</taxon>
        <taxon>Micrococcales</taxon>
        <taxon>Dermabacteraceae</taxon>
        <taxon>Brachybacterium</taxon>
    </lineage>
</organism>
<accession>A0A2A3YI21</accession>
<evidence type="ECO:0000313" key="2">
    <source>
        <dbReference type="EMBL" id="PCC39006.1"/>
    </source>
</evidence>
<reference evidence="2 3" key="1">
    <citation type="journal article" date="2017" name="Elife">
        <title>Extensive horizontal gene transfer in cheese-associated bacteria.</title>
        <authorList>
            <person name="Bonham K.S."/>
            <person name="Wolfe B.E."/>
            <person name="Dutton R.J."/>
        </authorList>
    </citation>
    <scope>NUCLEOTIDE SEQUENCE [LARGE SCALE GENOMIC DNA]</scope>
    <source>
        <strain evidence="2 3">341_9</strain>
    </source>
</reference>
<proteinExistence type="predicted"/>
<comment type="caution">
    <text evidence="2">The sequence shown here is derived from an EMBL/GenBank/DDBJ whole genome shotgun (WGS) entry which is preliminary data.</text>
</comment>
<dbReference type="Pfam" id="PF12688">
    <property type="entry name" value="TPR_5"/>
    <property type="match status" value="1"/>
</dbReference>
<dbReference type="Proteomes" id="UP000218598">
    <property type="component" value="Unassembled WGS sequence"/>
</dbReference>
<dbReference type="InterPro" id="IPR011990">
    <property type="entry name" value="TPR-like_helical_dom_sf"/>
</dbReference>
<keyword evidence="3" id="KW-1185">Reference proteome</keyword>
<dbReference type="InterPro" id="IPR041656">
    <property type="entry name" value="TPR_5"/>
</dbReference>
<dbReference type="RefSeq" id="WP_096197301.1">
    <property type="nucleotide sequence ID" value="NZ_JBQQHC010000009.1"/>
</dbReference>
<feature type="domain" description="Tetratrico peptide repeat group 5" evidence="1">
    <location>
        <begin position="18"/>
        <end position="130"/>
    </location>
</feature>
<dbReference type="OrthoDB" id="193829at2"/>
<gene>
    <name evidence="2" type="ORF">CIK66_11750</name>
</gene>
<dbReference type="AlphaFoldDB" id="A0A2A3YI21"/>
<evidence type="ECO:0000313" key="3">
    <source>
        <dbReference type="Proteomes" id="UP000218598"/>
    </source>
</evidence>
<dbReference type="EMBL" id="NRGR01000019">
    <property type="protein sequence ID" value="PCC39006.1"/>
    <property type="molecule type" value="Genomic_DNA"/>
</dbReference>
<sequence>MLDNMQVLVAERAEDDPDALYEWAFVHDYLGKEHEAVPLYRDGLDRGLSEPSRAQGTMHIANSLRNAGAPKAVVDLLRNQPSYETTGEAAQTFLALALRGAGRPDEALRVALTALAQTLPLYSRVIANSPQIGRSY</sequence>